<evidence type="ECO:0000313" key="2">
    <source>
        <dbReference type="EMBL" id="PWA62826.1"/>
    </source>
</evidence>
<organism evidence="2 3">
    <name type="scientific">Artemisia annua</name>
    <name type="common">Sweet wormwood</name>
    <dbReference type="NCBI Taxonomy" id="35608"/>
    <lineage>
        <taxon>Eukaryota</taxon>
        <taxon>Viridiplantae</taxon>
        <taxon>Streptophyta</taxon>
        <taxon>Embryophyta</taxon>
        <taxon>Tracheophyta</taxon>
        <taxon>Spermatophyta</taxon>
        <taxon>Magnoliopsida</taxon>
        <taxon>eudicotyledons</taxon>
        <taxon>Gunneridae</taxon>
        <taxon>Pentapetalae</taxon>
        <taxon>asterids</taxon>
        <taxon>campanulids</taxon>
        <taxon>Asterales</taxon>
        <taxon>Asteraceae</taxon>
        <taxon>Asteroideae</taxon>
        <taxon>Anthemideae</taxon>
        <taxon>Artemisiinae</taxon>
        <taxon>Artemisia</taxon>
    </lineage>
</organism>
<comment type="caution">
    <text evidence="2">The sequence shown here is derived from an EMBL/GenBank/DDBJ whole genome shotgun (WGS) entry which is preliminary data.</text>
</comment>
<sequence length="212" mass="23682">MVSSSKVEVIKHAIKQAMQEVGPSGNKTSSDDDDEKHDHDLLSKLMSELDKFESEQEELASPAVSKSESMKSMVDGDLTKMNNNNVAKSKEEDDEEKAKIVKELKELKRQNFITQCLLSAMIVLTVTWQISEVSIILKLKDGVSHPFRSIGGLFMSMIRPSKAIGNDEDTDSMISSNLTSNLIESSPVNDLKIPELPRIEMPNIDFRLNLED</sequence>
<protein>
    <submittedName>
        <fullName evidence="2">Uncharacterized protein</fullName>
    </submittedName>
</protein>
<name>A0A2U1MNN0_ARTAN</name>
<gene>
    <name evidence="2" type="ORF">CTI12_AA337690</name>
</gene>
<evidence type="ECO:0000256" key="1">
    <source>
        <dbReference type="SAM" id="MobiDB-lite"/>
    </source>
</evidence>
<keyword evidence="3" id="KW-1185">Reference proteome</keyword>
<feature type="region of interest" description="Disordered" evidence="1">
    <location>
        <begin position="14"/>
        <end position="94"/>
    </location>
</feature>
<dbReference type="PANTHER" id="PTHR35280">
    <property type="entry name" value="F17L21.9"/>
    <property type="match status" value="1"/>
</dbReference>
<evidence type="ECO:0000313" key="3">
    <source>
        <dbReference type="Proteomes" id="UP000245207"/>
    </source>
</evidence>
<dbReference type="OrthoDB" id="782808at2759"/>
<feature type="compositionally biased region" description="Basic and acidic residues" evidence="1">
    <location>
        <begin position="36"/>
        <end position="54"/>
    </location>
</feature>
<dbReference type="EMBL" id="PKPP01004776">
    <property type="protein sequence ID" value="PWA62826.1"/>
    <property type="molecule type" value="Genomic_DNA"/>
</dbReference>
<accession>A0A2U1MNN0</accession>
<dbReference type="AlphaFoldDB" id="A0A2U1MNN0"/>
<dbReference type="STRING" id="35608.A0A2U1MNN0"/>
<dbReference type="Proteomes" id="UP000245207">
    <property type="component" value="Unassembled WGS sequence"/>
</dbReference>
<reference evidence="2 3" key="1">
    <citation type="journal article" date="2018" name="Mol. Plant">
        <title>The genome of Artemisia annua provides insight into the evolution of Asteraceae family and artemisinin biosynthesis.</title>
        <authorList>
            <person name="Shen Q."/>
            <person name="Zhang L."/>
            <person name="Liao Z."/>
            <person name="Wang S."/>
            <person name="Yan T."/>
            <person name="Shi P."/>
            <person name="Liu M."/>
            <person name="Fu X."/>
            <person name="Pan Q."/>
            <person name="Wang Y."/>
            <person name="Lv Z."/>
            <person name="Lu X."/>
            <person name="Zhang F."/>
            <person name="Jiang W."/>
            <person name="Ma Y."/>
            <person name="Chen M."/>
            <person name="Hao X."/>
            <person name="Li L."/>
            <person name="Tang Y."/>
            <person name="Lv G."/>
            <person name="Zhou Y."/>
            <person name="Sun X."/>
            <person name="Brodelius P.E."/>
            <person name="Rose J.K.C."/>
            <person name="Tang K."/>
        </authorList>
    </citation>
    <scope>NUCLEOTIDE SEQUENCE [LARGE SCALE GENOMIC DNA]</scope>
    <source>
        <strain evidence="3">cv. Huhao1</strain>
        <tissue evidence="2">Leaf</tissue>
    </source>
</reference>
<dbReference type="PANTHER" id="PTHR35280:SF1">
    <property type="entry name" value="F17L21.9"/>
    <property type="match status" value="1"/>
</dbReference>
<proteinExistence type="predicted"/>